<gene>
    <name evidence="1" type="ORF">PACL_0657</name>
</gene>
<dbReference type="AlphaFoldDB" id="B3G1K2"/>
<sequence>MSSTQHQLIEQCATRLRGIVEALDNIHDTSPHRWSTDLDDVHSSAESLLALIKDQAPTQAAQDLALRTIAEYPCPEQDNMTAANMRQVAADAITGALAFGAEGQRTLELAMLVRMLASSLKRHAPESNLVARATNYLAAKGLAGTPLRDAPASVEQAGRDVEPAPCPFCGGEVDPTGWLRGDGTRGPECNDCGATARSMEAWQTRTAMTQPEGSPVIGCLCGMPMTEGHHSPAGCSSLEEFATHSDQAQHSVPEGYALIPTRETEAMHDAVMALLYKGVARTDTQKLLDAYIAAAPGKEVPQAWHDVQAERRRQIEAEGWTPEHDDEHSHGQMARAAACYALAGSSAPNDGTAALLVSLAWPWDEQWWKPTSARGDLVKACALALAEIERLDRAGISQNPQPGATTASS</sequence>
<protein>
    <submittedName>
        <fullName evidence="1">Hypothetical phage protein</fullName>
    </submittedName>
</protein>
<name>B3G1K2_PSEAI</name>
<evidence type="ECO:0000313" key="1">
    <source>
        <dbReference type="EMBL" id="ACD38915.1"/>
    </source>
</evidence>
<proteinExistence type="predicted"/>
<dbReference type="EMBL" id="EU595742">
    <property type="protein sequence ID" value="ACD38915.1"/>
    <property type="molecule type" value="Genomic_DNA"/>
</dbReference>
<organism evidence="1">
    <name type="scientific">Pseudomonas aeruginosa</name>
    <dbReference type="NCBI Taxonomy" id="287"/>
    <lineage>
        <taxon>Bacteria</taxon>
        <taxon>Pseudomonadati</taxon>
        <taxon>Pseudomonadota</taxon>
        <taxon>Gammaproteobacteria</taxon>
        <taxon>Pseudomonadales</taxon>
        <taxon>Pseudomonadaceae</taxon>
        <taxon>Pseudomonas</taxon>
    </lineage>
</organism>
<dbReference type="RefSeq" id="WP_078451309.1">
    <property type="nucleotide sequence ID" value="NZ_CP114080.1"/>
</dbReference>
<reference evidence="1" key="1">
    <citation type="journal article" date="2008" name="Genomics">
        <title>Large-insert genome analysis technology detects structural variation in Pseudomonas aeruginosa clinical strains from cystic fibrosis patients.</title>
        <authorList>
            <person name="Hayden H.S."/>
            <person name="Gillett W."/>
            <person name="Saenphimmachak C."/>
            <person name="Lim R."/>
            <person name="Zhou Y."/>
            <person name="Jacobs M.A."/>
            <person name="Chang J."/>
            <person name="Rohmer L."/>
            <person name="D'Argenio D.A."/>
            <person name="Palmieri A."/>
            <person name="Levy R."/>
            <person name="Haugen E."/>
            <person name="Wong G.K."/>
            <person name="Brittnacher M.J."/>
            <person name="Burns J.L."/>
            <person name="Miller S.I."/>
            <person name="Olson M.V."/>
            <person name="Kaul R."/>
        </authorList>
    </citation>
    <scope>NUCLEOTIDE SEQUENCE</scope>
    <source>
        <strain evidence="1">PACS458</strain>
    </source>
</reference>
<accession>B3G1K2</accession>